<feature type="transmembrane region" description="Helical" evidence="7">
    <location>
        <begin position="9"/>
        <end position="28"/>
    </location>
</feature>
<dbReference type="PROSITE" id="PS50106">
    <property type="entry name" value="PDZ"/>
    <property type="match status" value="1"/>
</dbReference>
<evidence type="ECO:0000256" key="6">
    <source>
        <dbReference type="SAM" id="MobiDB-lite"/>
    </source>
</evidence>
<dbReference type="SUPFAM" id="SSF52096">
    <property type="entry name" value="ClpP/crotonase"/>
    <property type="match status" value="1"/>
</dbReference>
<dbReference type="NCBIfam" id="TIGR00225">
    <property type="entry name" value="prc"/>
    <property type="match status" value="1"/>
</dbReference>
<keyword evidence="7" id="KW-0812">Transmembrane</keyword>
<comment type="similarity">
    <text evidence="1 5">Belongs to the peptidase S41A family.</text>
</comment>
<dbReference type="Pfam" id="PF13180">
    <property type="entry name" value="PDZ_2"/>
    <property type="match status" value="1"/>
</dbReference>
<dbReference type="PANTHER" id="PTHR32060">
    <property type="entry name" value="TAIL-SPECIFIC PROTEASE"/>
    <property type="match status" value="1"/>
</dbReference>
<dbReference type="PANTHER" id="PTHR32060:SF30">
    <property type="entry name" value="CARBOXY-TERMINAL PROCESSING PROTEASE CTPA"/>
    <property type="match status" value="1"/>
</dbReference>
<evidence type="ECO:0000256" key="4">
    <source>
        <dbReference type="ARBA" id="ARBA00022825"/>
    </source>
</evidence>
<dbReference type="InterPro" id="IPR001478">
    <property type="entry name" value="PDZ"/>
</dbReference>
<keyword evidence="7" id="KW-1133">Transmembrane helix</keyword>
<evidence type="ECO:0000256" key="2">
    <source>
        <dbReference type="ARBA" id="ARBA00022670"/>
    </source>
</evidence>
<keyword evidence="3 5" id="KW-0378">Hydrolase</keyword>
<dbReference type="InterPro" id="IPR029045">
    <property type="entry name" value="ClpP/crotonase-like_dom_sf"/>
</dbReference>
<dbReference type="InterPro" id="IPR004447">
    <property type="entry name" value="Peptidase_S41A"/>
</dbReference>
<dbReference type="AlphaFoldDB" id="E1YEY9"/>
<organism evidence="9">
    <name type="scientific">uncultured Desulfobacterium sp</name>
    <dbReference type="NCBI Taxonomy" id="201089"/>
    <lineage>
        <taxon>Bacteria</taxon>
        <taxon>Pseudomonadati</taxon>
        <taxon>Thermodesulfobacteriota</taxon>
        <taxon>Desulfobacteria</taxon>
        <taxon>Desulfobacterales</taxon>
        <taxon>Desulfobacteriaceae</taxon>
        <taxon>Desulfobacterium</taxon>
        <taxon>environmental samples</taxon>
    </lineage>
</organism>
<dbReference type="Gene3D" id="2.30.42.10">
    <property type="match status" value="1"/>
</dbReference>
<dbReference type="CDD" id="cd06782">
    <property type="entry name" value="cpPDZ_CPP-like"/>
    <property type="match status" value="1"/>
</dbReference>
<sequence>MDRKKYCHIRLWITVIIAAGFLTIGTGFSRDLSASNEETYRGLKIFSDVLQIIENDYVDPVDTKELVQKAIQGMIRGLDPHSALLPPEALEDLEIDSEGEFPGIGIHITLQNDLVTVISPIEGTPAFKAGIKAKDKIIKIGGVTPKDLRDAVSKMRGPKGTSVVVTILREGVPDPIDFTLVRDIIPVESIKSMSIRPGYGYIWITNFTGNTTEDFLKALEKLESSTVPLKGLILDLRDNGGGLLNQAIKISDIFLEEGKILSIEGRHKKNSRVFKAHPDKVKRTYPIIVLINGGTASASEIVAGALQDQKRALLIGTTSFGKGSVQSVEPLRDGYALKLTIARYYTPSGRSIQAKGIEPDIVLRHKMIGDETNYDDGGMLKEKDLKNHIDANPDEKKDKKETAPDIKKEKDPATNKDKKELGKKTKMREFDYRLGPLTIEGLQSDNQVMHALEILLSYEIFKDKLKN</sequence>
<evidence type="ECO:0000259" key="8">
    <source>
        <dbReference type="PROSITE" id="PS50106"/>
    </source>
</evidence>
<keyword evidence="7" id="KW-0472">Membrane</keyword>
<dbReference type="InterPro" id="IPR036034">
    <property type="entry name" value="PDZ_sf"/>
</dbReference>
<feature type="domain" description="PDZ" evidence="8">
    <location>
        <begin position="90"/>
        <end position="170"/>
    </location>
</feature>
<dbReference type="Pfam" id="PF03572">
    <property type="entry name" value="Peptidase_S41"/>
    <property type="match status" value="1"/>
</dbReference>
<evidence type="ECO:0000256" key="5">
    <source>
        <dbReference type="RuleBase" id="RU004404"/>
    </source>
</evidence>
<dbReference type="GO" id="GO:0007165">
    <property type="term" value="P:signal transduction"/>
    <property type="evidence" value="ECO:0007669"/>
    <property type="project" value="TreeGrafter"/>
</dbReference>
<dbReference type="GO" id="GO:0006508">
    <property type="term" value="P:proteolysis"/>
    <property type="evidence" value="ECO:0007669"/>
    <property type="project" value="UniProtKB-KW"/>
</dbReference>
<dbReference type="SMART" id="SM00245">
    <property type="entry name" value="TSPc"/>
    <property type="match status" value="1"/>
</dbReference>
<evidence type="ECO:0000256" key="3">
    <source>
        <dbReference type="ARBA" id="ARBA00022801"/>
    </source>
</evidence>
<evidence type="ECO:0000256" key="1">
    <source>
        <dbReference type="ARBA" id="ARBA00009179"/>
    </source>
</evidence>
<dbReference type="Gene3D" id="3.90.226.10">
    <property type="entry name" value="2-enoyl-CoA Hydratase, Chain A, domain 1"/>
    <property type="match status" value="1"/>
</dbReference>
<dbReference type="EMBL" id="FR695872">
    <property type="protein sequence ID" value="CBX29133.1"/>
    <property type="molecule type" value="Genomic_DNA"/>
</dbReference>
<reference evidence="9" key="1">
    <citation type="journal article" date="2011" name="Environ. Microbiol.">
        <title>Genomic insights into the metabolic potential of the polycyclic aromatic hydrocarbon degrading sulfate-reducing Deltaproteobacterium N47.</title>
        <authorList>
            <person name="Bergmann F."/>
            <person name="Selesi D."/>
            <person name="Weinmaier T."/>
            <person name="Tischler P."/>
            <person name="Rattei T."/>
            <person name="Meckenstock R.U."/>
        </authorList>
    </citation>
    <scope>NUCLEOTIDE SEQUENCE</scope>
</reference>
<gene>
    <name evidence="9" type="ORF">N47_J01140</name>
</gene>
<dbReference type="GO" id="GO:0008236">
    <property type="term" value="F:serine-type peptidase activity"/>
    <property type="evidence" value="ECO:0007669"/>
    <property type="project" value="UniProtKB-KW"/>
</dbReference>
<dbReference type="Gene3D" id="3.30.750.44">
    <property type="match status" value="1"/>
</dbReference>
<dbReference type="CDD" id="cd07560">
    <property type="entry name" value="Peptidase_S41_CPP"/>
    <property type="match status" value="1"/>
</dbReference>
<keyword evidence="2 5" id="KW-0645">Protease</keyword>
<evidence type="ECO:0000256" key="7">
    <source>
        <dbReference type="SAM" id="Phobius"/>
    </source>
</evidence>
<keyword evidence="4 5" id="KW-0720">Serine protease</keyword>
<dbReference type="InterPro" id="IPR005151">
    <property type="entry name" value="Tail-specific_protease"/>
</dbReference>
<evidence type="ECO:0000313" key="9">
    <source>
        <dbReference type="EMBL" id="CBX29133.1"/>
    </source>
</evidence>
<dbReference type="SMART" id="SM00228">
    <property type="entry name" value="PDZ"/>
    <property type="match status" value="1"/>
</dbReference>
<dbReference type="SUPFAM" id="SSF50156">
    <property type="entry name" value="PDZ domain-like"/>
    <property type="match status" value="1"/>
</dbReference>
<dbReference type="MEROPS" id="S41.004"/>
<protein>
    <submittedName>
        <fullName evidence="9">Carboxy-terminal-processing protease</fullName>
    </submittedName>
</protein>
<dbReference type="FunFam" id="2.30.42.10:FF:000063">
    <property type="entry name" value="Peptidase, S41 family"/>
    <property type="match status" value="1"/>
</dbReference>
<dbReference type="Pfam" id="PF22694">
    <property type="entry name" value="CtpB_N-like"/>
    <property type="match status" value="1"/>
</dbReference>
<dbReference type="GO" id="GO:0004175">
    <property type="term" value="F:endopeptidase activity"/>
    <property type="evidence" value="ECO:0007669"/>
    <property type="project" value="TreeGrafter"/>
</dbReference>
<accession>E1YEY9</accession>
<name>E1YEY9_9BACT</name>
<dbReference type="GO" id="GO:0030288">
    <property type="term" value="C:outer membrane-bounded periplasmic space"/>
    <property type="evidence" value="ECO:0007669"/>
    <property type="project" value="TreeGrafter"/>
</dbReference>
<feature type="region of interest" description="Disordered" evidence="6">
    <location>
        <begin position="387"/>
        <end position="422"/>
    </location>
</feature>
<dbReference type="InterPro" id="IPR055210">
    <property type="entry name" value="CtpA/B_N"/>
</dbReference>
<proteinExistence type="inferred from homology"/>